<dbReference type="InterPro" id="IPR002528">
    <property type="entry name" value="MATE_fam"/>
</dbReference>
<organism evidence="3 4">
    <name type="scientific">Populus tomentosa</name>
    <name type="common">Chinese white poplar</name>
    <dbReference type="NCBI Taxonomy" id="118781"/>
    <lineage>
        <taxon>Eukaryota</taxon>
        <taxon>Viridiplantae</taxon>
        <taxon>Streptophyta</taxon>
        <taxon>Embryophyta</taxon>
        <taxon>Tracheophyta</taxon>
        <taxon>Spermatophyta</taxon>
        <taxon>Magnoliopsida</taxon>
        <taxon>eudicotyledons</taxon>
        <taxon>Gunneridae</taxon>
        <taxon>Pentapetalae</taxon>
        <taxon>rosids</taxon>
        <taxon>fabids</taxon>
        <taxon>Malpighiales</taxon>
        <taxon>Salicaceae</taxon>
        <taxon>Saliceae</taxon>
        <taxon>Populus</taxon>
    </lineage>
</organism>
<dbReference type="PANTHER" id="PTHR11206">
    <property type="entry name" value="MULTIDRUG RESISTANCE PROTEIN"/>
    <property type="match status" value="1"/>
</dbReference>
<feature type="transmembrane region" description="Helical" evidence="2">
    <location>
        <begin position="171"/>
        <end position="192"/>
    </location>
</feature>
<sequence>MSCKWKLSLKELKKVSYVAAPMVAVTVLQYLMQVVSVMMVGHLDELSQSGISSASSFTSVTGFSLLVTTSFPLLIGNCTQFGLAGALEALCRQAYGAEQYQKLRTYTYCAIISLILQQLSSNIEEKNIKLPAMVDNSLSSLMLLGDMIRVLLFCSASGVARGSGWQKFGAYVNLGAYYLVGTPVAAELAFVLHLRAKGFLIGLATRSSVQASLLALRTIFTSWQEYCFNPNNFLLQFDLLLR</sequence>
<evidence type="ECO:0000256" key="2">
    <source>
        <dbReference type="SAM" id="Phobius"/>
    </source>
</evidence>
<accession>A0A8X7XU19</accession>
<feature type="transmembrane region" description="Helical" evidence="2">
    <location>
        <begin position="63"/>
        <end position="91"/>
    </location>
</feature>
<evidence type="ECO:0000313" key="3">
    <source>
        <dbReference type="EMBL" id="KAG6737820.1"/>
    </source>
</evidence>
<dbReference type="GO" id="GO:0015297">
    <property type="term" value="F:antiporter activity"/>
    <property type="evidence" value="ECO:0007669"/>
    <property type="project" value="InterPro"/>
</dbReference>
<keyword evidence="4" id="KW-1185">Reference proteome</keyword>
<gene>
    <name evidence="3" type="ORF">POTOM_059350</name>
</gene>
<keyword evidence="2" id="KW-1133">Transmembrane helix</keyword>
<protein>
    <recommendedName>
        <fullName evidence="5">MATE efflux family protein</fullName>
    </recommendedName>
</protein>
<evidence type="ECO:0008006" key="5">
    <source>
        <dbReference type="Google" id="ProtNLM"/>
    </source>
</evidence>
<dbReference type="OrthoDB" id="2126698at2759"/>
<dbReference type="GO" id="GO:0042910">
    <property type="term" value="F:xenobiotic transmembrane transporter activity"/>
    <property type="evidence" value="ECO:0007669"/>
    <property type="project" value="InterPro"/>
</dbReference>
<dbReference type="Pfam" id="PF01554">
    <property type="entry name" value="MatE"/>
    <property type="match status" value="1"/>
</dbReference>
<proteinExistence type="inferred from homology"/>
<dbReference type="EMBL" id="JAAWWB010000038">
    <property type="protein sequence ID" value="KAG6737820.1"/>
    <property type="molecule type" value="Genomic_DNA"/>
</dbReference>
<dbReference type="AlphaFoldDB" id="A0A8X7XU19"/>
<keyword evidence="2" id="KW-0812">Transmembrane</keyword>
<evidence type="ECO:0000256" key="1">
    <source>
        <dbReference type="ARBA" id="ARBA00010199"/>
    </source>
</evidence>
<comment type="caution">
    <text evidence="3">The sequence shown here is derived from an EMBL/GenBank/DDBJ whole genome shotgun (WGS) entry which is preliminary data.</text>
</comment>
<comment type="similarity">
    <text evidence="1">Belongs to the multi antimicrobial extrusion (MATE) (TC 2.A.66.1) family.</text>
</comment>
<evidence type="ECO:0000313" key="4">
    <source>
        <dbReference type="Proteomes" id="UP000886885"/>
    </source>
</evidence>
<dbReference type="Proteomes" id="UP000886885">
    <property type="component" value="Chromosome 19D"/>
</dbReference>
<name>A0A8X7XU19_POPTO</name>
<reference evidence="3" key="1">
    <citation type="journal article" date="2020" name="bioRxiv">
        <title>Hybrid origin of Populus tomentosa Carr. identified through genome sequencing and phylogenomic analysis.</title>
        <authorList>
            <person name="An X."/>
            <person name="Gao K."/>
            <person name="Chen Z."/>
            <person name="Li J."/>
            <person name="Yang X."/>
            <person name="Yang X."/>
            <person name="Zhou J."/>
            <person name="Guo T."/>
            <person name="Zhao T."/>
            <person name="Huang S."/>
            <person name="Miao D."/>
            <person name="Khan W.U."/>
            <person name="Rao P."/>
            <person name="Ye M."/>
            <person name="Lei B."/>
            <person name="Liao W."/>
            <person name="Wang J."/>
            <person name="Ji L."/>
            <person name="Li Y."/>
            <person name="Guo B."/>
            <person name="Mustafa N.S."/>
            <person name="Li S."/>
            <person name="Yun Q."/>
            <person name="Keller S.R."/>
            <person name="Mao J."/>
            <person name="Zhang R."/>
            <person name="Strauss S.H."/>
        </authorList>
    </citation>
    <scope>NUCLEOTIDE SEQUENCE</scope>
    <source>
        <strain evidence="3">GM15</strain>
        <tissue evidence="3">Leaf</tissue>
    </source>
</reference>
<feature type="transmembrane region" description="Helical" evidence="2">
    <location>
        <begin position="21"/>
        <end position="43"/>
    </location>
</feature>
<keyword evidence="2" id="KW-0472">Membrane</keyword>
<dbReference type="GO" id="GO:0016020">
    <property type="term" value="C:membrane"/>
    <property type="evidence" value="ECO:0007669"/>
    <property type="project" value="InterPro"/>
</dbReference>